<keyword evidence="2" id="KW-1185">Reference proteome</keyword>
<accession>A0A2V3ICL7</accession>
<proteinExistence type="predicted"/>
<sequence length="76" mass="8833">MRLVDVLGLALYHQSTSERSKNTDTPEDFDAIADRIGEDVDRFMMMLKKLISQYDVRSMADVPCREHSHWMSNSLK</sequence>
<gene>
    <name evidence="1" type="ORF">BWQ96_10513</name>
</gene>
<dbReference type="Proteomes" id="UP000247409">
    <property type="component" value="Unassembled WGS sequence"/>
</dbReference>
<name>A0A2V3ICL7_9FLOR</name>
<evidence type="ECO:0000313" key="2">
    <source>
        <dbReference type="Proteomes" id="UP000247409"/>
    </source>
</evidence>
<comment type="caution">
    <text evidence="1">The sequence shown here is derived from an EMBL/GenBank/DDBJ whole genome shotgun (WGS) entry which is preliminary data.</text>
</comment>
<organism evidence="1 2">
    <name type="scientific">Gracilariopsis chorda</name>
    <dbReference type="NCBI Taxonomy" id="448386"/>
    <lineage>
        <taxon>Eukaryota</taxon>
        <taxon>Rhodophyta</taxon>
        <taxon>Florideophyceae</taxon>
        <taxon>Rhodymeniophycidae</taxon>
        <taxon>Gracilariales</taxon>
        <taxon>Gracilariaceae</taxon>
        <taxon>Gracilariopsis</taxon>
    </lineage>
</organism>
<dbReference type="EMBL" id="NBIV01000444">
    <property type="protein sequence ID" value="PXF39778.1"/>
    <property type="molecule type" value="Genomic_DNA"/>
</dbReference>
<protein>
    <submittedName>
        <fullName evidence="1">Uncharacterized protein</fullName>
    </submittedName>
</protein>
<reference evidence="1 2" key="1">
    <citation type="journal article" date="2018" name="Mol. Biol. Evol.">
        <title>Analysis of the draft genome of the red seaweed Gracilariopsis chorda provides insights into genome size evolution in Rhodophyta.</title>
        <authorList>
            <person name="Lee J."/>
            <person name="Yang E.C."/>
            <person name="Graf L."/>
            <person name="Yang J.H."/>
            <person name="Qiu H."/>
            <person name="Zel Zion U."/>
            <person name="Chan C.X."/>
            <person name="Stephens T.G."/>
            <person name="Weber A.P.M."/>
            <person name="Boo G.H."/>
            <person name="Boo S.M."/>
            <person name="Kim K.M."/>
            <person name="Shin Y."/>
            <person name="Jung M."/>
            <person name="Lee S.J."/>
            <person name="Yim H.S."/>
            <person name="Lee J.H."/>
            <person name="Bhattacharya D."/>
            <person name="Yoon H.S."/>
        </authorList>
    </citation>
    <scope>NUCLEOTIDE SEQUENCE [LARGE SCALE GENOMIC DNA]</scope>
    <source>
        <strain evidence="1 2">SKKU-2015</strain>
        <tissue evidence="1">Whole body</tissue>
    </source>
</reference>
<dbReference type="AlphaFoldDB" id="A0A2V3ICL7"/>
<evidence type="ECO:0000313" key="1">
    <source>
        <dbReference type="EMBL" id="PXF39778.1"/>
    </source>
</evidence>